<comment type="caution">
    <text evidence="3">The sequence shown here is derived from an EMBL/GenBank/DDBJ whole genome shotgun (WGS) entry which is preliminary data.</text>
</comment>
<name>A0ABV1MRK6_9BACI</name>
<evidence type="ECO:0000313" key="3">
    <source>
        <dbReference type="EMBL" id="MEQ6355151.1"/>
    </source>
</evidence>
<gene>
    <name evidence="3" type="ORF">ABNX05_11030</name>
</gene>
<evidence type="ECO:0000256" key="1">
    <source>
        <dbReference type="ARBA" id="ARBA00023172"/>
    </source>
</evidence>
<dbReference type="InterPro" id="IPR013762">
    <property type="entry name" value="Integrase-like_cat_sf"/>
</dbReference>
<protein>
    <recommendedName>
        <fullName evidence="2">MrpR N-terminal core-binding domain-containing protein</fullName>
    </recommendedName>
</protein>
<dbReference type="SUPFAM" id="SSF56349">
    <property type="entry name" value="DNA breaking-rejoining enzymes"/>
    <property type="match status" value="1"/>
</dbReference>
<dbReference type="RefSeq" id="WP_349659781.1">
    <property type="nucleotide sequence ID" value="NZ_JBEGDG010000007.1"/>
</dbReference>
<evidence type="ECO:0000313" key="4">
    <source>
        <dbReference type="Proteomes" id="UP001478862"/>
    </source>
</evidence>
<sequence>MYNAEYKEAFLKASEHAEETKNQYRLYFKRTEPFEAQKGKDLYDMDFGMLEELFYWVQRKTERSAVNFFNTIKNYITWAKDNGYGESSLNPIIDTINTEFVSKYLYREGIKYYTRNDLFKCFENINNVRDKALVLALFEGINGNKFSEIINLRREDLSEKEGRYYASLLSDEVNLTNRQLEISKELYDMLIETFNTQEYKSEKGKVNRIADGEYVFRKNRVGVNGVRITVPVLQSIIIKVIKDAFDDVQITTTTIGNSGVMYYANEFMGTDRILTKEIVTKVAEKFDLYGMEIKGKKYPSFMRFKEIIDIDFMEEEYGHLKLNF</sequence>
<dbReference type="Gene3D" id="1.10.443.10">
    <property type="entry name" value="Intergrase catalytic core"/>
    <property type="match status" value="1"/>
</dbReference>
<dbReference type="Pfam" id="PF22822">
    <property type="entry name" value="MrpR_N_CB"/>
    <property type="match status" value="1"/>
</dbReference>
<dbReference type="Proteomes" id="UP001478862">
    <property type="component" value="Unassembled WGS sequence"/>
</dbReference>
<reference evidence="3 4" key="1">
    <citation type="submission" date="2024-06" db="EMBL/GenBank/DDBJ databases">
        <title>Lysinibacillus zambalefons sp. nov., a Novel Firmicute Isolated from the Poon Bato Zambales Hyperalkaline Spring.</title>
        <authorList>
            <person name="Aja J.A."/>
            <person name="Lazaro J.E.H."/>
            <person name="Llorin L.D."/>
            <person name="Lim K.R."/>
            <person name="Teodosio J."/>
            <person name="Dalisay D.S."/>
        </authorList>
    </citation>
    <scope>NUCLEOTIDE SEQUENCE [LARGE SCALE GENOMIC DNA]</scope>
    <source>
        <strain evidence="3 4">M3</strain>
    </source>
</reference>
<dbReference type="EMBL" id="JBEGDG010000007">
    <property type="protein sequence ID" value="MEQ6355151.1"/>
    <property type="molecule type" value="Genomic_DNA"/>
</dbReference>
<organism evidence="3 4">
    <name type="scientific">Lysinibacillus zambalensis</name>
    <dbReference type="NCBI Taxonomy" id="3160866"/>
    <lineage>
        <taxon>Bacteria</taxon>
        <taxon>Bacillati</taxon>
        <taxon>Bacillota</taxon>
        <taxon>Bacilli</taxon>
        <taxon>Bacillales</taxon>
        <taxon>Bacillaceae</taxon>
        <taxon>Lysinibacillus</taxon>
    </lineage>
</organism>
<keyword evidence="4" id="KW-1185">Reference proteome</keyword>
<accession>A0ABV1MRK6</accession>
<proteinExistence type="predicted"/>
<evidence type="ECO:0000259" key="2">
    <source>
        <dbReference type="Pfam" id="PF22822"/>
    </source>
</evidence>
<keyword evidence="1" id="KW-0233">DNA recombination</keyword>
<dbReference type="InterPro" id="IPR055009">
    <property type="entry name" value="MrpR_N_CB"/>
</dbReference>
<dbReference type="InterPro" id="IPR011010">
    <property type="entry name" value="DNA_brk_join_enz"/>
</dbReference>
<feature type="domain" description="MrpR N-terminal core-binding" evidence="2">
    <location>
        <begin position="1"/>
        <end position="79"/>
    </location>
</feature>